<evidence type="ECO:0000313" key="2">
    <source>
        <dbReference type="Proteomes" id="UP001230268"/>
    </source>
</evidence>
<dbReference type="EMBL" id="JAVEPI010000004">
    <property type="protein sequence ID" value="KAK1442129.1"/>
    <property type="molecule type" value="Genomic_DNA"/>
</dbReference>
<dbReference type="Proteomes" id="UP001230268">
    <property type="component" value="Unassembled WGS sequence"/>
</dbReference>
<sequence>MIPKDSLFRLVKKAVKCRSVKPLEAFQDCFERHLALSLGSAREPWPSVQRISLKGQPNHNWHLYLPTQHHKCDNDVKYRANGELSQDVGIDGMKPFEVLLSYQLLELQFNKAKKGKDRCSEYEKCLSRLNALLNIATFKMQDLSFVKLSLILNSIANIMYCKVLGGELCIQDNTPCKGGDTVVNAISSSENGSFNGRLADVAITSDIGSSLSMFHVAATSRLMFSLWINATAVSDSEVLDSVDEGIGSIDSHSICMVLKYYLATKSLPLGLLHCIHLWLKKVSQISWRDKIGIVVHLSQIENCDAFSPQDLPSIAASVVEQMHTFIGCTDMPQNVRRFAESRLSVSGVENGESQFGSVVDVVLASLLDMVPTGQTSVKMVRQYINAIEILKSKGVNSIVLFRTIVDAIRGVDDLVSHDVASGKSNVRDYINLLSSINNCIRSLLSPEGYGNTNTGICQDTQRTMANVATSLNRHVLTSGHHCSDAETLRNSLSCVLQECN</sequence>
<organism evidence="1 2">
    <name type="scientific">Babesia gibsoni</name>
    <dbReference type="NCBI Taxonomy" id="33632"/>
    <lineage>
        <taxon>Eukaryota</taxon>
        <taxon>Sar</taxon>
        <taxon>Alveolata</taxon>
        <taxon>Apicomplexa</taxon>
        <taxon>Aconoidasida</taxon>
        <taxon>Piroplasmida</taxon>
        <taxon>Babesiidae</taxon>
        <taxon>Babesia</taxon>
    </lineage>
</organism>
<dbReference type="AlphaFoldDB" id="A0AAD8PCZ7"/>
<keyword evidence="2" id="KW-1185">Reference proteome</keyword>
<gene>
    <name evidence="1" type="ORF">BgAZ_401590</name>
</gene>
<reference evidence="1" key="1">
    <citation type="submission" date="2023-08" db="EMBL/GenBank/DDBJ databases">
        <title>Draft sequence of the Babesia gibsoni genome.</title>
        <authorList>
            <person name="Yamagishi J.Y."/>
            <person name="Xuan X.X."/>
        </authorList>
    </citation>
    <scope>NUCLEOTIDE SEQUENCE</scope>
    <source>
        <strain evidence="1">Azabu</strain>
    </source>
</reference>
<evidence type="ECO:0000313" key="1">
    <source>
        <dbReference type="EMBL" id="KAK1442129.1"/>
    </source>
</evidence>
<comment type="caution">
    <text evidence="1">The sequence shown here is derived from an EMBL/GenBank/DDBJ whole genome shotgun (WGS) entry which is preliminary data.</text>
</comment>
<proteinExistence type="predicted"/>
<protein>
    <submittedName>
        <fullName evidence="1">Uncharacterized protein</fullName>
    </submittedName>
</protein>
<name>A0AAD8PCZ7_BABGI</name>
<accession>A0AAD8PCZ7</accession>